<dbReference type="GO" id="GO:0005886">
    <property type="term" value="C:plasma membrane"/>
    <property type="evidence" value="ECO:0007669"/>
    <property type="project" value="TreeGrafter"/>
</dbReference>
<feature type="region of interest" description="Disordered" evidence="1">
    <location>
        <begin position="28"/>
        <end position="154"/>
    </location>
</feature>
<sequence>MSWIKKYLPGGGGDSSTPFIIGSDKWMSSTAQHKGEKASSSVYQPPVDEKEESNEDGAKPEMARSKSFAPPAQAASELPRSASMSSPAKEGHPSMYPQVQQYTQESGQRGNQGSSDSKQSSGLYPKIYEGKSEEDFAKDENSEKDADDGPLDPREECLVTIPDAIVHLIDEQQSPHLATGHLSIVRIAQKGNGIVVLVRVGENLHWPLMKDEPTVKLDPTHYFFSLPVPSYIDESGSGNYEGHSEKNDLETLNYGVTFPDAKKHEKELQQLDDMLALYSSFSSPTLIQGDQQKEEFTQKTKDLSLTEKQKGTVTSDREIVAPANLDNNHGGKVVPTEVLSSDGKQVVATEENQAAFWTTMAPNVDDYGSSAARAIATGSGHIIRGIFWVRDSTVKQLEGGTIYLTTKLSPGDKPSNISPTTLKNLKRVRKMSRATENVAKSVLLGVVKTAGFFSGSVIKSRAGKKIFKLMPGEVALVSLDAFGKLFDAVERATTDVLQSTSLMTQNVVGHKYGEAAAQVTQETLATAGHVVATAWTVSKLRKAFNPKDGVSGVSKTGMVKGLAKNVLKGK</sequence>
<comment type="caution">
    <text evidence="3">The sequence shown here is derived from an EMBL/GenBank/DDBJ whole genome shotgun (WGS) entry which is preliminary data.</text>
</comment>
<reference evidence="3" key="1">
    <citation type="submission" date="2020-06" db="EMBL/GenBank/DDBJ databases">
        <title>WGS assembly of Ceratodon purpureus strain R40.</title>
        <authorList>
            <person name="Carey S.B."/>
            <person name="Jenkins J."/>
            <person name="Shu S."/>
            <person name="Lovell J.T."/>
            <person name="Sreedasyam A."/>
            <person name="Maumus F."/>
            <person name="Tiley G.P."/>
            <person name="Fernandez-Pozo N."/>
            <person name="Barry K."/>
            <person name="Chen C."/>
            <person name="Wang M."/>
            <person name="Lipzen A."/>
            <person name="Daum C."/>
            <person name="Saski C.A."/>
            <person name="Payton A.C."/>
            <person name="Mcbreen J.C."/>
            <person name="Conrad R.E."/>
            <person name="Kollar L.M."/>
            <person name="Olsson S."/>
            <person name="Huttunen S."/>
            <person name="Landis J.B."/>
            <person name="Wickett N.J."/>
            <person name="Johnson M.G."/>
            <person name="Rensing S.A."/>
            <person name="Grimwood J."/>
            <person name="Schmutz J."/>
            <person name="Mcdaniel S.F."/>
        </authorList>
    </citation>
    <scope>NUCLEOTIDE SEQUENCE</scope>
    <source>
        <strain evidence="3">R40</strain>
    </source>
</reference>
<feature type="domain" description="Senescence" evidence="2">
    <location>
        <begin position="374"/>
        <end position="564"/>
    </location>
</feature>
<organism evidence="3 4">
    <name type="scientific">Ceratodon purpureus</name>
    <name type="common">Fire moss</name>
    <name type="synonym">Dicranum purpureum</name>
    <dbReference type="NCBI Taxonomy" id="3225"/>
    <lineage>
        <taxon>Eukaryota</taxon>
        <taxon>Viridiplantae</taxon>
        <taxon>Streptophyta</taxon>
        <taxon>Embryophyta</taxon>
        <taxon>Bryophyta</taxon>
        <taxon>Bryophytina</taxon>
        <taxon>Bryopsida</taxon>
        <taxon>Dicranidae</taxon>
        <taxon>Pseudoditrichales</taxon>
        <taxon>Ditrichaceae</taxon>
        <taxon>Ceratodon</taxon>
    </lineage>
</organism>
<accession>A0A8T0GLJ2</accession>
<evidence type="ECO:0000313" key="4">
    <source>
        <dbReference type="Proteomes" id="UP000822688"/>
    </source>
</evidence>
<dbReference type="InterPro" id="IPR009686">
    <property type="entry name" value="Senescence/spartin_C"/>
</dbReference>
<dbReference type="PANTHER" id="PTHR21068">
    <property type="entry name" value="SPARTIN"/>
    <property type="match status" value="1"/>
</dbReference>
<feature type="compositionally biased region" description="Polar residues" evidence="1">
    <location>
        <begin position="97"/>
        <end position="122"/>
    </location>
</feature>
<feature type="compositionally biased region" description="Polar residues" evidence="1">
    <location>
        <begin position="28"/>
        <end position="43"/>
    </location>
</feature>
<evidence type="ECO:0000313" key="3">
    <source>
        <dbReference type="EMBL" id="KAG0559427.1"/>
    </source>
</evidence>
<protein>
    <recommendedName>
        <fullName evidence="2">Senescence domain-containing protein</fullName>
    </recommendedName>
</protein>
<dbReference type="Proteomes" id="UP000822688">
    <property type="component" value="Chromosome 10"/>
</dbReference>
<dbReference type="Pfam" id="PF06911">
    <property type="entry name" value="Senescence"/>
    <property type="match status" value="1"/>
</dbReference>
<dbReference type="InterPro" id="IPR045036">
    <property type="entry name" value="Spartin-like"/>
</dbReference>
<keyword evidence="4" id="KW-1185">Reference proteome</keyword>
<feature type="compositionally biased region" description="Basic and acidic residues" evidence="1">
    <location>
        <begin position="128"/>
        <end position="144"/>
    </location>
</feature>
<dbReference type="EMBL" id="CM026431">
    <property type="protein sequence ID" value="KAG0559427.1"/>
    <property type="molecule type" value="Genomic_DNA"/>
</dbReference>
<dbReference type="PANTHER" id="PTHR21068:SF43">
    <property type="entry name" value="SPARTIN"/>
    <property type="match status" value="1"/>
</dbReference>
<evidence type="ECO:0000256" key="1">
    <source>
        <dbReference type="SAM" id="MobiDB-lite"/>
    </source>
</evidence>
<name>A0A8T0GLJ2_CERPU</name>
<dbReference type="AlphaFoldDB" id="A0A8T0GLJ2"/>
<evidence type="ECO:0000259" key="2">
    <source>
        <dbReference type="Pfam" id="PF06911"/>
    </source>
</evidence>
<gene>
    <name evidence="3" type="ORF">KC19_10G103900</name>
</gene>
<proteinExistence type="predicted"/>